<feature type="domain" description="HTH gntR-type" evidence="4">
    <location>
        <begin position="6"/>
        <end position="73"/>
    </location>
</feature>
<keyword evidence="6" id="KW-1185">Reference proteome</keyword>
<comment type="caution">
    <text evidence="5">The sequence shown here is derived from an EMBL/GenBank/DDBJ whole genome shotgun (WGS) entry which is preliminary data.</text>
</comment>
<reference evidence="5 6" key="1">
    <citation type="submission" date="2018-08" db="EMBL/GenBank/DDBJ databases">
        <title>Genomic Encyclopedia of Archaeal and Bacterial Type Strains, Phase II (KMG-II): from individual species to whole genera.</title>
        <authorList>
            <person name="Goeker M."/>
        </authorList>
    </citation>
    <scope>NUCLEOTIDE SEQUENCE [LARGE SCALE GENOMIC DNA]</scope>
    <source>
        <strain evidence="5 6">DSM 45791</strain>
    </source>
</reference>
<dbReference type="Gene3D" id="1.10.10.10">
    <property type="entry name" value="Winged helix-like DNA-binding domain superfamily/Winged helix DNA-binding domain"/>
    <property type="match status" value="1"/>
</dbReference>
<dbReference type="SUPFAM" id="SSF46785">
    <property type="entry name" value="Winged helix' DNA-binding domain"/>
    <property type="match status" value="1"/>
</dbReference>
<dbReference type="InterPro" id="IPR036388">
    <property type="entry name" value="WH-like_DNA-bd_sf"/>
</dbReference>
<evidence type="ECO:0000313" key="5">
    <source>
        <dbReference type="EMBL" id="REH32942.1"/>
    </source>
</evidence>
<name>A0A3E0GX13_9PSEU</name>
<dbReference type="SMART" id="SM00345">
    <property type="entry name" value="HTH_GNTR"/>
    <property type="match status" value="1"/>
</dbReference>
<dbReference type="PANTHER" id="PTHR43537:SF41">
    <property type="entry name" value="TRANSCRIPTIONAL REGULATORY PROTEIN"/>
    <property type="match status" value="1"/>
</dbReference>
<organism evidence="5 6">
    <name type="scientific">Kutzneria buriramensis</name>
    <dbReference type="NCBI Taxonomy" id="1045776"/>
    <lineage>
        <taxon>Bacteria</taxon>
        <taxon>Bacillati</taxon>
        <taxon>Actinomycetota</taxon>
        <taxon>Actinomycetes</taxon>
        <taxon>Pseudonocardiales</taxon>
        <taxon>Pseudonocardiaceae</taxon>
        <taxon>Kutzneria</taxon>
    </lineage>
</organism>
<accession>A0A3E0GX13</accession>
<keyword evidence="1" id="KW-0805">Transcription regulation</keyword>
<dbReference type="SUPFAM" id="SSF48008">
    <property type="entry name" value="GntR ligand-binding domain-like"/>
    <property type="match status" value="1"/>
</dbReference>
<evidence type="ECO:0000256" key="3">
    <source>
        <dbReference type="ARBA" id="ARBA00023163"/>
    </source>
</evidence>
<dbReference type="Proteomes" id="UP000256269">
    <property type="component" value="Unassembled WGS sequence"/>
</dbReference>
<dbReference type="InterPro" id="IPR036390">
    <property type="entry name" value="WH_DNA-bd_sf"/>
</dbReference>
<keyword evidence="3" id="KW-0804">Transcription</keyword>
<dbReference type="EMBL" id="QUNO01000020">
    <property type="protein sequence ID" value="REH32942.1"/>
    <property type="molecule type" value="Genomic_DNA"/>
</dbReference>
<evidence type="ECO:0000256" key="2">
    <source>
        <dbReference type="ARBA" id="ARBA00023125"/>
    </source>
</evidence>
<dbReference type="CDD" id="cd07377">
    <property type="entry name" value="WHTH_GntR"/>
    <property type="match status" value="1"/>
</dbReference>
<dbReference type="PANTHER" id="PTHR43537">
    <property type="entry name" value="TRANSCRIPTIONAL REGULATOR, GNTR FAMILY"/>
    <property type="match status" value="1"/>
</dbReference>
<dbReference type="Pfam" id="PF00392">
    <property type="entry name" value="GntR"/>
    <property type="match status" value="1"/>
</dbReference>
<dbReference type="GO" id="GO:0003677">
    <property type="term" value="F:DNA binding"/>
    <property type="evidence" value="ECO:0007669"/>
    <property type="project" value="UniProtKB-KW"/>
</dbReference>
<dbReference type="Gene3D" id="1.20.120.530">
    <property type="entry name" value="GntR ligand-binding domain-like"/>
    <property type="match status" value="1"/>
</dbReference>
<sequence>MSVPAGVASQRVADELRERILAGRLAPGTRIIQDELAEELNTSRLPVREALRILESRGLVTLRANSGAWVTSMDARECELSYKIRERLEPLLLTESAPRLSEEDIDAMDELQDGIEACTDVEEFLVLDRRLHWAVYRRHEAEDLAAIVNRLWDTTQHYRRAFTRLAFERRGWIIGAEHRLLIQALRDRDHTSAARVLELHIRRTRVELAKHPELFTG</sequence>
<dbReference type="RefSeq" id="WP_246016156.1">
    <property type="nucleotide sequence ID" value="NZ_CP144375.1"/>
</dbReference>
<evidence type="ECO:0000313" key="6">
    <source>
        <dbReference type="Proteomes" id="UP000256269"/>
    </source>
</evidence>
<keyword evidence="2 5" id="KW-0238">DNA-binding</keyword>
<evidence type="ECO:0000256" key="1">
    <source>
        <dbReference type="ARBA" id="ARBA00023015"/>
    </source>
</evidence>
<dbReference type="InterPro" id="IPR008920">
    <property type="entry name" value="TF_FadR/GntR_C"/>
</dbReference>
<protein>
    <submittedName>
        <fullName evidence="5">DNA-binding GntR family transcriptional regulator</fullName>
    </submittedName>
</protein>
<dbReference type="AlphaFoldDB" id="A0A3E0GX13"/>
<dbReference type="GO" id="GO:0003700">
    <property type="term" value="F:DNA-binding transcription factor activity"/>
    <property type="evidence" value="ECO:0007669"/>
    <property type="project" value="InterPro"/>
</dbReference>
<gene>
    <name evidence="5" type="ORF">BCF44_12013</name>
</gene>
<dbReference type="PROSITE" id="PS50949">
    <property type="entry name" value="HTH_GNTR"/>
    <property type="match status" value="1"/>
</dbReference>
<dbReference type="InterPro" id="IPR011711">
    <property type="entry name" value="GntR_C"/>
</dbReference>
<dbReference type="Pfam" id="PF07729">
    <property type="entry name" value="FCD"/>
    <property type="match status" value="1"/>
</dbReference>
<dbReference type="SMART" id="SM00895">
    <property type="entry name" value="FCD"/>
    <property type="match status" value="1"/>
</dbReference>
<proteinExistence type="predicted"/>
<evidence type="ECO:0000259" key="4">
    <source>
        <dbReference type="PROSITE" id="PS50949"/>
    </source>
</evidence>
<dbReference type="InterPro" id="IPR000524">
    <property type="entry name" value="Tscrpt_reg_HTH_GntR"/>
</dbReference>